<dbReference type="InterPro" id="IPR000719">
    <property type="entry name" value="Prot_kinase_dom"/>
</dbReference>
<evidence type="ECO:0000256" key="1">
    <source>
        <dbReference type="SAM" id="MobiDB-lite"/>
    </source>
</evidence>
<feature type="domain" description="Protein kinase" evidence="2">
    <location>
        <begin position="1"/>
        <end position="123"/>
    </location>
</feature>
<dbReference type="GO" id="GO:0004672">
    <property type="term" value="F:protein kinase activity"/>
    <property type="evidence" value="ECO:0007669"/>
    <property type="project" value="InterPro"/>
</dbReference>
<dbReference type="EMBL" id="MU007075">
    <property type="protein sequence ID" value="KAF2424387.1"/>
    <property type="molecule type" value="Genomic_DNA"/>
</dbReference>
<dbReference type="InterPro" id="IPR011009">
    <property type="entry name" value="Kinase-like_dom_sf"/>
</dbReference>
<evidence type="ECO:0000313" key="3">
    <source>
        <dbReference type="EMBL" id="KAF2424387.1"/>
    </source>
</evidence>
<dbReference type="AlphaFoldDB" id="A0A9P4TUW3"/>
<feature type="region of interest" description="Disordered" evidence="1">
    <location>
        <begin position="137"/>
        <end position="172"/>
    </location>
</feature>
<dbReference type="Gene3D" id="1.10.510.10">
    <property type="entry name" value="Transferase(Phosphotransferase) domain 1"/>
    <property type="match status" value="1"/>
</dbReference>
<keyword evidence="4" id="KW-1185">Reference proteome</keyword>
<protein>
    <recommendedName>
        <fullName evidence="2">Protein kinase domain-containing protein</fullName>
    </recommendedName>
</protein>
<comment type="caution">
    <text evidence="3">The sequence shown here is derived from an EMBL/GenBank/DDBJ whole genome shotgun (WGS) entry which is preliminary data.</text>
</comment>
<sequence>MSNMKTGLCDWGLASFDRKCQIYPIPGPLSICAPEVIIGAQLGAPADVWNLGVTIVEIMERRLLFSGSPQKPKSVEERDERDSKPRFQKRERHYILEQHLHEIVDVFGEFRRGLLEMGYKPFVERVFTGDGRIKVGKPREHETLEKSIQSVHGKDKGELRGNAERNDEGSFE</sequence>
<feature type="compositionally biased region" description="Basic and acidic residues" evidence="1">
    <location>
        <begin position="73"/>
        <end position="85"/>
    </location>
</feature>
<gene>
    <name evidence="3" type="ORF">EJ08DRAFT_652393</name>
</gene>
<dbReference type="PROSITE" id="PS50011">
    <property type="entry name" value="PROTEIN_KINASE_DOM"/>
    <property type="match status" value="1"/>
</dbReference>
<feature type="region of interest" description="Disordered" evidence="1">
    <location>
        <begin position="68"/>
        <end position="88"/>
    </location>
</feature>
<dbReference type="Proteomes" id="UP000800235">
    <property type="component" value="Unassembled WGS sequence"/>
</dbReference>
<dbReference type="OrthoDB" id="5979581at2759"/>
<proteinExistence type="predicted"/>
<dbReference type="Pfam" id="PF00069">
    <property type="entry name" value="Pkinase"/>
    <property type="match status" value="1"/>
</dbReference>
<organism evidence="3 4">
    <name type="scientific">Tothia fuscella</name>
    <dbReference type="NCBI Taxonomy" id="1048955"/>
    <lineage>
        <taxon>Eukaryota</taxon>
        <taxon>Fungi</taxon>
        <taxon>Dikarya</taxon>
        <taxon>Ascomycota</taxon>
        <taxon>Pezizomycotina</taxon>
        <taxon>Dothideomycetes</taxon>
        <taxon>Pleosporomycetidae</taxon>
        <taxon>Venturiales</taxon>
        <taxon>Cylindrosympodiaceae</taxon>
        <taxon>Tothia</taxon>
    </lineage>
</organism>
<dbReference type="SUPFAM" id="SSF56112">
    <property type="entry name" value="Protein kinase-like (PK-like)"/>
    <property type="match status" value="1"/>
</dbReference>
<evidence type="ECO:0000259" key="2">
    <source>
        <dbReference type="PROSITE" id="PS50011"/>
    </source>
</evidence>
<dbReference type="GO" id="GO:0005524">
    <property type="term" value="F:ATP binding"/>
    <property type="evidence" value="ECO:0007669"/>
    <property type="project" value="InterPro"/>
</dbReference>
<feature type="compositionally biased region" description="Basic and acidic residues" evidence="1">
    <location>
        <begin position="152"/>
        <end position="172"/>
    </location>
</feature>
<reference evidence="3" key="1">
    <citation type="journal article" date="2020" name="Stud. Mycol.">
        <title>101 Dothideomycetes genomes: a test case for predicting lifestyles and emergence of pathogens.</title>
        <authorList>
            <person name="Haridas S."/>
            <person name="Albert R."/>
            <person name="Binder M."/>
            <person name="Bloem J."/>
            <person name="Labutti K."/>
            <person name="Salamov A."/>
            <person name="Andreopoulos B."/>
            <person name="Baker S."/>
            <person name="Barry K."/>
            <person name="Bills G."/>
            <person name="Bluhm B."/>
            <person name="Cannon C."/>
            <person name="Castanera R."/>
            <person name="Culley D."/>
            <person name="Daum C."/>
            <person name="Ezra D."/>
            <person name="Gonzalez J."/>
            <person name="Henrissat B."/>
            <person name="Kuo A."/>
            <person name="Liang C."/>
            <person name="Lipzen A."/>
            <person name="Lutzoni F."/>
            <person name="Magnuson J."/>
            <person name="Mondo S."/>
            <person name="Nolan M."/>
            <person name="Ohm R."/>
            <person name="Pangilinan J."/>
            <person name="Park H.-J."/>
            <person name="Ramirez L."/>
            <person name="Alfaro M."/>
            <person name="Sun H."/>
            <person name="Tritt A."/>
            <person name="Yoshinaga Y."/>
            <person name="Zwiers L.-H."/>
            <person name="Turgeon B."/>
            <person name="Goodwin S."/>
            <person name="Spatafora J."/>
            <person name="Crous P."/>
            <person name="Grigoriev I."/>
        </authorList>
    </citation>
    <scope>NUCLEOTIDE SEQUENCE</scope>
    <source>
        <strain evidence="3">CBS 130266</strain>
    </source>
</reference>
<accession>A0A9P4TUW3</accession>
<evidence type="ECO:0000313" key="4">
    <source>
        <dbReference type="Proteomes" id="UP000800235"/>
    </source>
</evidence>
<name>A0A9P4TUW3_9PEZI</name>